<dbReference type="GeneID" id="80400437"/>
<keyword evidence="3" id="KW-1185">Reference proteome</keyword>
<evidence type="ECO:0000256" key="1">
    <source>
        <dbReference type="SAM" id="MobiDB-lite"/>
    </source>
</evidence>
<feature type="region of interest" description="Disordered" evidence="1">
    <location>
        <begin position="71"/>
        <end position="94"/>
    </location>
</feature>
<sequence length="94" mass="10529">MSNENPIQPQEDIVKVYDILNLVMALVAAYRDIRRSLKSDRPVSRRVRQMRSNLLAVLAADRHAKDLGDAFEAGTAPSRSGIQLDLPFKRGDLP</sequence>
<proteinExistence type="predicted"/>
<protein>
    <submittedName>
        <fullName evidence="2">Uncharacterized protein</fullName>
    </submittedName>
</protein>
<gene>
    <name evidence="2" type="primary">SRR5467090_7_3</name>
</gene>
<reference evidence="2" key="1">
    <citation type="submission" date="2020-09" db="EMBL/GenBank/DDBJ databases">
        <title>Leviviricetes taxonomy.</title>
        <authorList>
            <person name="Stockdale S.R."/>
            <person name="Callanan J."/>
            <person name="Adriaenssens E.M."/>
            <person name="Kuhn J.H."/>
            <person name="Rumnieks J."/>
            <person name="Shkoporov A."/>
            <person name="Draper L.A."/>
            <person name="Ross P."/>
            <person name="Hill C."/>
        </authorList>
    </citation>
    <scope>NUCLEOTIDE SEQUENCE</scope>
</reference>
<evidence type="ECO:0000313" key="2">
    <source>
        <dbReference type="EMBL" id="DAD52474.1"/>
    </source>
</evidence>
<accession>A0A8S5L5F2</accession>
<dbReference type="RefSeq" id="YP_010770878.1">
    <property type="nucleotide sequence ID" value="NC_074418.1"/>
</dbReference>
<evidence type="ECO:0000313" key="3">
    <source>
        <dbReference type="Proteomes" id="UP000676681"/>
    </source>
</evidence>
<dbReference type="KEGG" id="vg:80400437"/>
<organism evidence="2 3">
    <name type="scientific">ssRNA phage SRR5467090_7</name>
    <dbReference type="NCBI Taxonomy" id="2786456"/>
    <lineage>
        <taxon>Viruses</taxon>
        <taxon>Riboviria</taxon>
        <taxon>Orthornavirae</taxon>
        <taxon>Lenarviricota</taxon>
        <taxon>Leviviricetes</taxon>
        <taxon>Timlovirales</taxon>
        <taxon>Steitzviridae</taxon>
        <taxon>Limaivirus</taxon>
        <taxon>Limaivirus borborohabitans</taxon>
    </lineage>
</organism>
<dbReference type="EMBL" id="BK014114">
    <property type="protein sequence ID" value="DAD52474.1"/>
    <property type="molecule type" value="Genomic_RNA"/>
</dbReference>
<dbReference type="Proteomes" id="UP000676681">
    <property type="component" value="Segment"/>
</dbReference>
<name>A0A8S5L5F2_9VIRU</name>